<dbReference type="SMART" id="SM00398">
    <property type="entry name" value="HMG"/>
    <property type="match status" value="4"/>
</dbReference>
<dbReference type="CDD" id="cd00084">
    <property type="entry name" value="HMG-box_SF"/>
    <property type="match status" value="1"/>
</dbReference>
<evidence type="ECO:0000256" key="5">
    <source>
        <dbReference type="SAM" id="Coils"/>
    </source>
</evidence>
<feature type="region of interest" description="Disordered" evidence="6">
    <location>
        <begin position="404"/>
        <end position="426"/>
    </location>
</feature>
<feature type="region of interest" description="Disordered" evidence="6">
    <location>
        <begin position="500"/>
        <end position="520"/>
    </location>
</feature>
<dbReference type="PANTHER" id="PTHR46318">
    <property type="entry name" value="UPSTREAM BINDING TRANSCRIPTION FACTOR"/>
    <property type="match status" value="1"/>
</dbReference>
<keyword evidence="5" id="KW-0175">Coiled coil</keyword>
<proteinExistence type="predicted"/>
<dbReference type="InterPro" id="IPR051762">
    <property type="entry name" value="UBF1"/>
</dbReference>
<dbReference type="CDD" id="cd21999">
    <property type="entry name" value="HMG-box_UBF1_rpt2"/>
    <property type="match status" value="1"/>
</dbReference>
<dbReference type="InterPro" id="IPR036910">
    <property type="entry name" value="HMG_box_dom_sf"/>
</dbReference>
<dbReference type="GO" id="GO:0003677">
    <property type="term" value="F:DNA binding"/>
    <property type="evidence" value="ECO:0007669"/>
    <property type="project" value="UniProtKB-UniRule"/>
</dbReference>
<evidence type="ECO:0000256" key="6">
    <source>
        <dbReference type="SAM" id="MobiDB-lite"/>
    </source>
</evidence>
<name>A0A482VHF8_ASBVE</name>
<feature type="domain" description="HMG box" evidence="7">
    <location>
        <begin position="327"/>
        <end position="393"/>
    </location>
</feature>
<evidence type="ECO:0000256" key="3">
    <source>
        <dbReference type="ARBA" id="ARBA00023242"/>
    </source>
</evidence>
<comment type="caution">
    <text evidence="8">The sequence shown here is derived from an EMBL/GenBank/DDBJ whole genome shotgun (WGS) entry which is preliminary data.</text>
</comment>
<dbReference type="InterPro" id="IPR009071">
    <property type="entry name" value="HMG_box_dom"/>
</dbReference>
<accession>A0A482VHF8</accession>
<keyword evidence="2 4" id="KW-0238">DNA-binding</keyword>
<feature type="region of interest" description="Disordered" evidence="6">
    <location>
        <begin position="1"/>
        <end position="35"/>
    </location>
</feature>
<dbReference type="OrthoDB" id="498543at2759"/>
<dbReference type="GO" id="GO:0005634">
    <property type="term" value="C:nucleus"/>
    <property type="evidence" value="ECO:0007669"/>
    <property type="project" value="UniProtKB-SubCell"/>
</dbReference>
<protein>
    <submittedName>
        <fullName evidence="8">HMG box domain containing protein</fullName>
    </submittedName>
</protein>
<feature type="compositionally biased region" description="Polar residues" evidence="6">
    <location>
        <begin position="23"/>
        <end position="32"/>
    </location>
</feature>
<feature type="domain" description="HMG box" evidence="7">
    <location>
        <begin position="138"/>
        <end position="206"/>
    </location>
</feature>
<evidence type="ECO:0000313" key="9">
    <source>
        <dbReference type="Proteomes" id="UP000292052"/>
    </source>
</evidence>
<dbReference type="STRING" id="1661398.A0A482VHF8"/>
<feature type="coiled-coil region" evidence="5">
    <location>
        <begin position="177"/>
        <end position="204"/>
    </location>
</feature>
<dbReference type="Gene3D" id="1.10.30.10">
    <property type="entry name" value="High mobility group box domain"/>
    <property type="match status" value="4"/>
</dbReference>
<feature type="DNA-binding region" description="HMG box" evidence="4">
    <location>
        <begin position="327"/>
        <end position="393"/>
    </location>
</feature>
<keyword evidence="9" id="KW-1185">Reference proteome</keyword>
<dbReference type="Pfam" id="PF00505">
    <property type="entry name" value="HMG_box"/>
    <property type="match status" value="1"/>
</dbReference>
<gene>
    <name evidence="8" type="ORF">BDFB_003346</name>
</gene>
<evidence type="ECO:0000313" key="8">
    <source>
        <dbReference type="EMBL" id="RZC32331.1"/>
    </source>
</evidence>
<reference evidence="8 9" key="1">
    <citation type="submission" date="2017-03" db="EMBL/GenBank/DDBJ databases">
        <title>Genome of the blue death feigning beetle - Asbolus verrucosus.</title>
        <authorList>
            <person name="Rider S.D."/>
        </authorList>
    </citation>
    <scope>NUCLEOTIDE SEQUENCE [LARGE SCALE GENOMIC DNA]</scope>
    <source>
        <strain evidence="8">Butters</strain>
        <tissue evidence="8">Head and leg muscle</tissue>
    </source>
</reference>
<feature type="DNA-binding region" description="HMG box" evidence="4">
    <location>
        <begin position="138"/>
        <end position="206"/>
    </location>
</feature>
<evidence type="ECO:0000259" key="7">
    <source>
        <dbReference type="PROSITE" id="PS50118"/>
    </source>
</evidence>
<sequence>MPKKRKWDSEDSANSKKLRSEGGESSDNADITKQSKKHYKNNISWTDAEMLQLISKIEESIPNDDCLSYVSRLEKIDWNDITFKTHSVQECQQVWSTLLKQVRKFRLLREIVVDMKDWVKAPKPSPAKNVVCRHPDKPKQPFNSYMLFVSEKRSEVTDKYPSLRPNDVSRKLGQMFKNLTMKEREEYEQRAKVIRQEYAEKLRNFYEEHPEMIPKKTSKRFKSLQLEHMPPEKPKTPFQLFVQTEAEKEATDASKFAFNQKCREHWNEMDDKNKIFWINWAEEQYVKYTEDLKEYIKLHPKYEPENIKTILTKKEKRIKARCSGKPEKPPHSPYHLFTKMMMESENIQKISNKDSINYISEKWKACSEEEKNQYKIRMKQMWEEYKKKMDQYLMTLPPEERNEVAEEEFRKRKRAKPKSEVSPQNQVRIKLKKPEVPPLSEYKYFLSVYEGKENPSLIWKNMSDAQKAVYKEELMAKKQNYIALYEEYLKSLTKEELQQLEDTRGDQYDTSSESEAEISD</sequence>
<dbReference type="Proteomes" id="UP000292052">
    <property type="component" value="Unassembled WGS sequence"/>
</dbReference>
<feature type="DNA-binding region" description="HMG box" evidence="4">
    <location>
        <begin position="231"/>
        <end position="296"/>
    </location>
</feature>
<evidence type="ECO:0000256" key="2">
    <source>
        <dbReference type="ARBA" id="ARBA00023125"/>
    </source>
</evidence>
<dbReference type="Pfam" id="PF09011">
    <property type="entry name" value="HMG_box_2"/>
    <property type="match status" value="1"/>
</dbReference>
<dbReference type="AlphaFoldDB" id="A0A482VHF8"/>
<dbReference type="CDD" id="cd22003">
    <property type="entry name" value="HMG-box_UBF1_rpt6-like"/>
    <property type="match status" value="1"/>
</dbReference>
<evidence type="ECO:0000256" key="1">
    <source>
        <dbReference type="ARBA" id="ARBA00004123"/>
    </source>
</evidence>
<dbReference type="EMBL" id="QDEB01098049">
    <property type="protein sequence ID" value="RZC32331.1"/>
    <property type="molecule type" value="Genomic_DNA"/>
</dbReference>
<evidence type="ECO:0000256" key="4">
    <source>
        <dbReference type="PROSITE-ProRule" id="PRU00267"/>
    </source>
</evidence>
<comment type="subcellular location">
    <subcellularLocation>
        <location evidence="1">Nucleus</location>
    </subcellularLocation>
</comment>
<dbReference type="PANTHER" id="PTHR46318:SF3">
    <property type="entry name" value="UPSTREAM BINDING TRANSCRIPTION FACTOR"/>
    <property type="match status" value="1"/>
</dbReference>
<dbReference type="PROSITE" id="PS50118">
    <property type="entry name" value="HMG_BOX_2"/>
    <property type="match status" value="3"/>
</dbReference>
<feature type="domain" description="HMG box" evidence="7">
    <location>
        <begin position="231"/>
        <end position="296"/>
    </location>
</feature>
<keyword evidence="3 4" id="KW-0539">Nucleus</keyword>
<dbReference type="SUPFAM" id="SSF47095">
    <property type="entry name" value="HMG-box"/>
    <property type="match status" value="4"/>
</dbReference>
<organism evidence="8 9">
    <name type="scientific">Asbolus verrucosus</name>
    <name type="common">Desert ironclad beetle</name>
    <dbReference type="NCBI Taxonomy" id="1661398"/>
    <lineage>
        <taxon>Eukaryota</taxon>
        <taxon>Metazoa</taxon>
        <taxon>Ecdysozoa</taxon>
        <taxon>Arthropoda</taxon>
        <taxon>Hexapoda</taxon>
        <taxon>Insecta</taxon>
        <taxon>Pterygota</taxon>
        <taxon>Neoptera</taxon>
        <taxon>Endopterygota</taxon>
        <taxon>Coleoptera</taxon>
        <taxon>Polyphaga</taxon>
        <taxon>Cucujiformia</taxon>
        <taxon>Tenebrionidae</taxon>
        <taxon>Pimeliinae</taxon>
        <taxon>Asbolus</taxon>
    </lineage>
</organism>